<comment type="subcellular location">
    <subcellularLocation>
        <location evidence="1">Nucleus</location>
    </subcellularLocation>
</comment>
<feature type="domain" description="Xylanolytic transcriptional activator regulatory" evidence="7">
    <location>
        <begin position="253"/>
        <end position="326"/>
    </location>
</feature>
<dbReference type="Proteomes" id="UP000245956">
    <property type="component" value="Unassembled WGS sequence"/>
</dbReference>
<organism evidence="8 9">
    <name type="scientific">Purpureocillium lilacinum</name>
    <name type="common">Paecilomyces lilacinus</name>
    <dbReference type="NCBI Taxonomy" id="33203"/>
    <lineage>
        <taxon>Eukaryota</taxon>
        <taxon>Fungi</taxon>
        <taxon>Dikarya</taxon>
        <taxon>Ascomycota</taxon>
        <taxon>Pezizomycotina</taxon>
        <taxon>Sordariomycetes</taxon>
        <taxon>Hypocreomycetidae</taxon>
        <taxon>Hypocreales</taxon>
        <taxon>Ophiocordycipitaceae</taxon>
        <taxon>Purpureocillium</taxon>
    </lineage>
</organism>
<gene>
    <name evidence="8" type="ORF">PCL_00995</name>
</gene>
<dbReference type="EMBL" id="LCWV01000012">
    <property type="protein sequence ID" value="PWI69348.1"/>
    <property type="molecule type" value="Genomic_DNA"/>
</dbReference>
<keyword evidence="2" id="KW-0805">Transcription regulation</keyword>
<keyword evidence="4" id="KW-0804">Transcription</keyword>
<dbReference type="SMART" id="SM00906">
    <property type="entry name" value="Fungal_trans"/>
    <property type="match status" value="1"/>
</dbReference>
<keyword evidence="5" id="KW-0539">Nucleus</keyword>
<dbReference type="GO" id="GO:0043565">
    <property type="term" value="F:sequence-specific DNA binding"/>
    <property type="evidence" value="ECO:0007669"/>
    <property type="project" value="TreeGrafter"/>
</dbReference>
<evidence type="ECO:0000256" key="1">
    <source>
        <dbReference type="ARBA" id="ARBA00004123"/>
    </source>
</evidence>
<dbReference type="InterPro" id="IPR007219">
    <property type="entry name" value="XnlR_reg_dom"/>
</dbReference>
<evidence type="ECO:0000313" key="8">
    <source>
        <dbReference type="EMBL" id="PWI69348.1"/>
    </source>
</evidence>
<dbReference type="InterPro" id="IPR051711">
    <property type="entry name" value="Stress_Response_Reg"/>
</dbReference>
<keyword evidence="3" id="KW-0238">DNA-binding</keyword>
<dbReference type="GO" id="GO:0005634">
    <property type="term" value="C:nucleus"/>
    <property type="evidence" value="ECO:0007669"/>
    <property type="project" value="UniProtKB-SubCell"/>
</dbReference>
<feature type="region of interest" description="Disordered" evidence="6">
    <location>
        <begin position="1"/>
        <end position="39"/>
    </location>
</feature>
<sequence>MEAALEERQDMVGVVGQDRQSLLSPAGLTQADAPDRRSEDETLAENIGSATTMVEPVFQQNPLGDNDHTFAPALGKYWYMGPTSSWSFCRRVFAMLGKRIPDAAPDPWHGPDRGAFPLQWTPLGPNETPDVSNLPPLDYALLLFNTAKFYLGVLFLLIDENAFIQDIHSLYENPVAKVRSSRYWYAQFLLILGYGKAFQVCSRSRSPPGYHYALAAMSLLPDQSGLSAEPIHAIQSLVLAALYFQSVDMRVAAFHHIGQAMRICLVEGIHRHMPEHIVGADHSRRCNTVFWVVYILDREFGALMGVPHSLPDEDITVKLPSQLDGSIDAMNMALHVQLSGLTARIFTTVYGSGGGSDGSLIPNTQSILRDLARLSQDLTDFFRTHFQGSVSRASRMAQRLMISYHHCVVLTTRPLVMCALQLHVENADAQTPETIPLTPPVRSLLQSCVDSAQTELRMMRALADEDLLDSFLPFQLEAAFSSAFVLYLLRVISPSLLQDDAWCNNIQHVLDKMITDGSLVAPLRKVELSQLEHVMAALTPEKCKPPPSVSGDSRSMPADLDCSLSDDILNNPFWDIFVTDGVTGLLPQELMELADRLDVDFLPDSH</sequence>
<dbReference type="PANTHER" id="PTHR47540">
    <property type="entry name" value="THIAMINE REPRESSIBLE GENES REGULATORY PROTEIN THI5"/>
    <property type="match status" value="1"/>
</dbReference>
<name>A0A2U3E4B7_PURLI</name>
<dbReference type="GO" id="GO:0008270">
    <property type="term" value="F:zinc ion binding"/>
    <property type="evidence" value="ECO:0007669"/>
    <property type="project" value="InterPro"/>
</dbReference>
<evidence type="ECO:0000259" key="7">
    <source>
        <dbReference type="SMART" id="SM00906"/>
    </source>
</evidence>
<evidence type="ECO:0000256" key="4">
    <source>
        <dbReference type="ARBA" id="ARBA00023163"/>
    </source>
</evidence>
<dbReference type="PANTHER" id="PTHR47540:SF6">
    <property type="entry name" value="ZN(II)2CYS6 TRANSCRIPTION FACTOR (EUROFUNG)"/>
    <property type="match status" value="1"/>
</dbReference>
<proteinExistence type="predicted"/>
<reference evidence="8 9" key="1">
    <citation type="journal article" date="2016" name="Front. Microbiol.">
        <title>Genome and transcriptome sequences reveal the specific parasitism of the nematophagous Purpureocillium lilacinum 36-1.</title>
        <authorList>
            <person name="Xie J."/>
            <person name="Li S."/>
            <person name="Mo C."/>
            <person name="Xiao X."/>
            <person name="Peng D."/>
            <person name="Wang G."/>
            <person name="Xiao Y."/>
        </authorList>
    </citation>
    <scope>NUCLEOTIDE SEQUENCE [LARGE SCALE GENOMIC DNA]</scope>
    <source>
        <strain evidence="8 9">36-1</strain>
    </source>
</reference>
<dbReference type="AlphaFoldDB" id="A0A2U3E4B7"/>
<evidence type="ECO:0000256" key="6">
    <source>
        <dbReference type="SAM" id="MobiDB-lite"/>
    </source>
</evidence>
<dbReference type="CDD" id="cd12148">
    <property type="entry name" value="fungal_TF_MHR"/>
    <property type="match status" value="1"/>
</dbReference>
<comment type="caution">
    <text evidence="8">The sequence shown here is derived from an EMBL/GenBank/DDBJ whole genome shotgun (WGS) entry which is preliminary data.</text>
</comment>
<accession>A0A2U3E4B7</accession>
<evidence type="ECO:0000256" key="2">
    <source>
        <dbReference type="ARBA" id="ARBA00023015"/>
    </source>
</evidence>
<evidence type="ECO:0000256" key="5">
    <source>
        <dbReference type="ARBA" id="ARBA00023242"/>
    </source>
</evidence>
<feature type="compositionally biased region" description="Basic and acidic residues" evidence="6">
    <location>
        <begin position="1"/>
        <end position="10"/>
    </location>
</feature>
<dbReference type="GO" id="GO:0045944">
    <property type="term" value="P:positive regulation of transcription by RNA polymerase II"/>
    <property type="evidence" value="ECO:0007669"/>
    <property type="project" value="TreeGrafter"/>
</dbReference>
<protein>
    <recommendedName>
        <fullName evidence="7">Xylanolytic transcriptional activator regulatory domain-containing protein</fullName>
    </recommendedName>
</protein>
<evidence type="ECO:0000256" key="3">
    <source>
        <dbReference type="ARBA" id="ARBA00023125"/>
    </source>
</evidence>
<dbReference type="Pfam" id="PF04082">
    <property type="entry name" value="Fungal_trans"/>
    <property type="match status" value="1"/>
</dbReference>
<dbReference type="GO" id="GO:0006351">
    <property type="term" value="P:DNA-templated transcription"/>
    <property type="evidence" value="ECO:0007669"/>
    <property type="project" value="InterPro"/>
</dbReference>
<evidence type="ECO:0000313" key="9">
    <source>
        <dbReference type="Proteomes" id="UP000245956"/>
    </source>
</evidence>